<dbReference type="AlphaFoldDB" id="A0A427A0I1"/>
<evidence type="ECO:0000313" key="3">
    <source>
        <dbReference type="Proteomes" id="UP000287651"/>
    </source>
</evidence>
<feature type="compositionally biased region" description="Low complexity" evidence="1">
    <location>
        <begin position="50"/>
        <end position="59"/>
    </location>
</feature>
<sequence length="172" mass="18432">MAVRFSTTPIPTISLCLPLPPSSSSTAGLPFLRRQTRQRSPVSMTRAGDSSSSSSSSFSCRPTGLCIRIFPLAFIIPSFSPVRFDAYLRMLSVEGMLRCSSHDWAPVDAVIANVSYMIDVISLNIFVFLMAGTLNDGGLKIASPGVIGQNDLLIVGPGVLGRTVAEKWHKVG</sequence>
<feature type="region of interest" description="Disordered" evidence="1">
    <location>
        <begin position="35"/>
        <end position="60"/>
    </location>
</feature>
<comment type="caution">
    <text evidence="2">The sequence shown here is derived from an EMBL/GenBank/DDBJ whole genome shotgun (WGS) entry which is preliminary data.</text>
</comment>
<proteinExistence type="predicted"/>
<dbReference type="EMBL" id="AMZH03004257">
    <property type="protein sequence ID" value="RRT69714.1"/>
    <property type="molecule type" value="Genomic_DNA"/>
</dbReference>
<reference evidence="2 3" key="1">
    <citation type="journal article" date="2014" name="Agronomy (Basel)">
        <title>A Draft Genome Sequence for Ensete ventricosum, the Drought-Tolerant Tree Against Hunger.</title>
        <authorList>
            <person name="Harrison J."/>
            <person name="Moore K.A."/>
            <person name="Paszkiewicz K."/>
            <person name="Jones T."/>
            <person name="Grant M."/>
            <person name="Ambacheew D."/>
            <person name="Muzemil S."/>
            <person name="Studholme D.J."/>
        </authorList>
    </citation>
    <scope>NUCLEOTIDE SEQUENCE [LARGE SCALE GENOMIC DNA]</scope>
</reference>
<accession>A0A427A0I1</accession>
<name>A0A427A0I1_ENSVE</name>
<evidence type="ECO:0000256" key="1">
    <source>
        <dbReference type="SAM" id="MobiDB-lite"/>
    </source>
</evidence>
<protein>
    <submittedName>
        <fullName evidence="2">Uncharacterized protein</fullName>
    </submittedName>
</protein>
<organism evidence="2 3">
    <name type="scientific">Ensete ventricosum</name>
    <name type="common">Abyssinian banana</name>
    <name type="synonym">Musa ensete</name>
    <dbReference type="NCBI Taxonomy" id="4639"/>
    <lineage>
        <taxon>Eukaryota</taxon>
        <taxon>Viridiplantae</taxon>
        <taxon>Streptophyta</taxon>
        <taxon>Embryophyta</taxon>
        <taxon>Tracheophyta</taxon>
        <taxon>Spermatophyta</taxon>
        <taxon>Magnoliopsida</taxon>
        <taxon>Liliopsida</taxon>
        <taxon>Zingiberales</taxon>
        <taxon>Musaceae</taxon>
        <taxon>Ensete</taxon>
    </lineage>
</organism>
<gene>
    <name evidence="2" type="ORF">B296_00019993</name>
</gene>
<dbReference type="Proteomes" id="UP000287651">
    <property type="component" value="Unassembled WGS sequence"/>
</dbReference>
<evidence type="ECO:0000313" key="2">
    <source>
        <dbReference type="EMBL" id="RRT69714.1"/>
    </source>
</evidence>